<dbReference type="Pfam" id="PF16537">
    <property type="entry name" value="T2SSB"/>
    <property type="match status" value="1"/>
</dbReference>
<reference evidence="3 4" key="1">
    <citation type="journal article" date="2019" name="Int. J. Syst. Evol. Microbiol.">
        <title>The Global Catalogue of Microorganisms (GCM) 10K type strain sequencing project: providing services to taxonomists for standard genome sequencing and annotation.</title>
        <authorList>
            <consortium name="The Broad Institute Genomics Platform"/>
            <consortium name="The Broad Institute Genome Sequencing Center for Infectious Disease"/>
            <person name="Wu L."/>
            <person name="Ma J."/>
        </authorList>
    </citation>
    <scope>NUCLEOTIDE SEQUENCE [LARGE SCALE GENOMIC DNA]</scope>
    <source>
        <strain evidence="3 4">JCM 14331</strain>
    </source>
</reference>
<gene>
    <name evidence="3" type="ORF">GCM10009098_33290</name>
</gene>
<keyword evidence="4" id="KW-1185">Reference proteome</keyword>
<sequence length="266" mass="28284">MSILMAALKQQHHSAPVPDKTSTYWRKLALVLALLLALLTGAVAAYLLTPLLRQAPPAAAQPAAEPAKADAILQALQAKDAAQNAGTQTTNIAASTSPAQIGTALGQVVSPPPQPVSEEFSSPPPVKTMTAGSAAAEPQPVTVTKEVAVEPEPVEVSSELRDKFASALKATEQSSRSPARRTNDAPAVDVSELDISLRQQIPALRFDAHVYATTPSQRWVKVNGKTLQEGQWVTADIRIKEITPQFVLLQYGNQLFSMTALSGWPD</sequence>
<dbReference type="EMBL" id="BAAAEO010000005">
    <property type="protein sequence ID" value="GAA0562488.1"/>
    <property type="molecule type" value="Genomic_DNA"/>
</dbReference>
<comment type="caution">
    <text evidence="3">The sequence shown here is derived from an EMBL/GenBank/DDBJ whole genome shotgun (WGS) entry which is preliminary data.</text>
</comment>
<organism evidence="3 4">
    <name type="scientific">Rheinheimera aquimaris</name>
    <dbReference type="NCBI Taxonomy" id="412437"/>
    <lineage>
        <taxon>Bacteria</taxon>
        <taxon>Pseudomonadati</taxon>
        <taxon>Pseudomonadota</taxon>
        <taxon>Gammaproteobacteria</taxon>
        <taxon>Chromatiales</taxon>
        <taxon>Chromatiaceae</taxon>
        <taxon>Rheinheimera</taxon>
    </lineage>
</organism>
<dbReference type="RefSeq" id="WP_226767798.1">
    <property type="nucleotide sequence ID" value="NZ_BAAAEO010000005.1"/>
</dbReference>
<dbReference type="InterPro" id="IPR032389">
    <property type="entry name" value="GspB_C"/>
</dbReference>
<proteinExistence type="predicted"/>
<evidence type="ECO:0000313" key="3">
    <source>
        <dbReference type="EMBL" id="GAA0562488.1"/>
    </source>
</evidence>
<evidence type="ECO:0000313" key="4">
    <source>
        <dbReference type="Proteomes" id="UP001501169"/>
    </source>
</evidence>
<protein>
    <recommendedName>
        <fullName evidence="2">Type II secretion system protein GspB C-terminal domain-containing protein</fullName>
    </recommendedName>
</protein>
<dbReference type="Proteomes" id="UP001501169">
    <property type="component" value="Unassembled WGS sequence"/>
</dbReference>
<evidence type="ECO:0000256" key="1">
    <source>
        <dbReference type="SAM" id="MobiDB-lite"/>
    </source>
</evidence>
<feature type="region of interest" description="Disordered" evidence="1">
    <location>
        <begin position="104"/>
        <end position="139"/>
    </location>
</feature>
<feature type="domain" description="Type II secretion system protein GspB C-terminal" evidence="2">
    <location>
        <begin position="201"/>
        <end position="260"/>
    </location>
</feature>
<name>A0ABN1EAF3_9GAMM</name>
<feature type="region of interest" description="Disordered" evidence="1">
    <location>
        <begin position="168"/>
        <end position="187"/>
    </location>
</feature>
<accession>A0ABN1EAF3</accession>
<evidence type="ECO:0000259" key="2">
    <source>
        <dbReference type="Pfam" id="PF16537"/>
    </source>
</evidence>